<dbReference type="PANTHER" id="PTHR33055:SF3">
    <property type="entry name" value="PUTATIVE TRANSPOSASE FOR IS117-RELATED"/>
    <property type="match status" value="1"/>
</dbReference>
<gene>
    <name evidence="4" type="ORF">BE17_21440</name>
</gene>
<dbReference type="GO" id="GO:0003677">
    <property type="term" value="F:DNA binding"/>
    <property type="evidence" value="ECO:0007669"/>
    <property type="project" value="InterPro"/>
</dbReference>
<dbReference type="InterPro" id="IPR047650">
    <property type="entry name" value="Transpos_IS110"/>
</dbReference>
<dbReference type="GO" id="GO:0006313">
    <property type="term" value="P:DNA transposition"/>
    <property type="evidence" value="ECO:0007669"/>
    <property type="project" value="InterPro"/>
</dbReference>
<dbReference type="Proteomes" id="UP000075635">
    <property type="component" value="Unassembled WGS sequence"/>
</dbReference>
<feature type="domain" description="Transposase IS110-like N-terminal" evidence="2">
    <location>
        <begin position="7"/>
        <end position="146"/>
    </location>
</feature>
<dbReference type="AlphaFoldDB" id="A0A150SVI1"/>
<evidence type="ECO:0000313" key="5">
    <source>
        <dbReference type="Proteomes" id="UP000075635"/>
    </source>
</evidence>
<dbReference type="NCBIfam" id="NF033542">
    <property type="entry name" value="transpos_IS110"/>
    <property type="match status" value="1"/>
</dbReference>
<proteinExistence type="predicted"/>
<evidence type="ECO:0000259" key="3">
    <source>
        <dbReference type="Pfam" id="PF02371"/>
    </source>
</evidence>
<organism evidence="4 5">
    <name type="scientific">Sorangium cellulosum</name>
    <name type="common">Polyangium cellulosum</name>
    <dbReference type="NCBI Taxonomy" id="56"/>
    <lineage>
        <taxon>Bacteria</taxon>
        <taxon>Pseudomonadati</taxon>
        <taxon>Myxococcota</taxon>
        <taxon>Polyangia</taxon>
        <taxon>Polyangiales</taxon>
        <taxon>Polyangiaceae</taxon>
        <taxon>Sorangium</taxon>
    </lineage>
</organism>
<dbReference type="Pfam" id="PF02371">
    <property type="entry name" value="Transposase_20"/>
    <property type="match status" value="1"/>
</dbReference>
<evidence type="ECO:0000256" key="1">
    <source>
        <dbReference type="SAM" id="MobiDB-lite"/>
    </source>
</evidence>
<dbReference type="EMBL" id="JEMB01000552">
    <property type="protein sequence ID" value="KYF96298.1"/>
    <property type="molecule type" value="Genomic_DNA"/>
</dbReference>
<dbReference type="Pfam" id="PF01548">
    <property type="entry name" value="DEDD_Tnp_IS110"/>
    <property type="match status" value="1"/>
</dbReference>
<dbReference type="PANTHER" id="PTHR33055">
    <property type="entry name" value="TRANSPOSASE FOR INSERTION SEQUENCE ELEMENT IS1111A"/>
    <property type="match status" value="1"/>
</dbReference>
<reference evidence="4 5" key="1">
    <citation type="submission" date="2014-02" db="EMBL/GenBank/DDBJ databases">
        <title>The small core and large imbalanced accessory genome model reveals a collaborative survival strategy of Sorangium cellulosum strains in nature.</title>
        <authorList>
            <person name="Han K."/>
            <person name="Peng R."/>
            <person name="Blom J."/>
            <person name="Li Y.-Z."/>
        </authorList>
    </citation>
    <scope>NUCLEOTIDE SEQUENCE [LARGE SCALE GENOMIC DNA]</scope>
    <source>
        <strain evidence="4 5">So0011-07</strain>
    </source>
</reference>
<feature type="domain" description="Transposase IS116/IS110/IS902 C-terminal" evidence="3">
    <location>
        <begin position="210"/>
        <end position="290"/>
    </location>
</feature>
<dbReference type="GO" id="GO:0004803">
    <property type="term" value="F:transposase activity"/>
    <property type="evidence" value="ECO:0007669"/>
    <property type="project" value="InterPro"/>
</dbReference>
<comment type="caution">
    <text evidence="4">The sequence shown here is derived from an EMBL/GenBank/DDBJ whole genome shotgun (WGS) entry which is preliminary data.</text>
</comment>
<evidence type="ECO:0000313" key="4">
    <source>
        <dbReference type="EMBL" id="KYF96298.1"/>
    </source>
</evidence>
<evidence type="ECO:0000259" key="2">
    <source>
        <dbReference type="Pfam" id="PF01548"/>
    </source>
</evidence>
<dbReference type="InterPro" id="IPR003346">
    <property type="entry name" value="Transposase_20"/>
</dbReference>
<protein>
    <submittedName>
        <fullName evidence="4">Uncharacterized protein</fullName>
    </submittedName>
</protein>
<sequence>MRSVALDLGVNEISFCEVAGGAVVLRRTVRSLDSLQDVLGPSSSPARVAIEACREAWVVHDTLRDWGHDVLVVDTTRARQLGVGQHGRKNDRLDAEALARAVERGGIPLAHVLSPHRRAMRHQLAVRRALVETRAQYVTTVRGILRACGHKLATCMTEDFLARLREAALPAETRRLVGPLVTALEVLNPQIALVDAALEQLCAHEPVIARLTTAPGVGQVVAAAFVSVVDDAQRFRHAHQLASYLGLVPLEDTTGGRDKRRLGSITKQGNAYLRTLLTQAAHTILRHKNKSGDDPLRRWADAIAERRGRHIAVVALARRLSGVLWAMWRDGTLYDAQSAAAASAKGLRLQAQSVEQQAQAIKRATVKARRRQRSIDKGLDAAAAAAPSRPTSTSRRASMH</sequence>
<feature type="compositionally biased region" description="Low complexity" evidence="1">
    <location>
        <begin position="381"/>
        <end position="400"/>
    </location>
</feature>
<name>A0A150SVI1_SORCE</name>
<dbReference type="InterPro" id="IPR002525">
    <property type="entry name" value="Transp_IS110-like_N"/>
</dbReference>
<feature type="region of interest" description="Disordered" evidence="1">
    <location>
        <begin position="364"/>
        <end position="400"/>
    </location>
</feature>
<accession>A0A150SVI1</accession>